<feature type="transmembrane region" description="Helical" evidence="7">
    <location>
        <begin position="55"/>
        <end position="75"/>
    </location>
</feature>
<dbReference type="InterPro" id="IPR011701">
    <property type="entry name" value="MFS"/>
</dbReference>
<reference evidence="8 9" key="1">
    <citation type="submission" date="2012-02" db="EMBL/GenBank/DDBJ databases">
        <title>Complete genome sequence of Actinoplanes missouriensis 431 (= NBRC 102363).</title>
        <authorList>
            <person name="Ohnishi Y."/>
            <person name="Ishikawa J."/>
            <person name="Sekine M."/>
            <person name="Hosoyama A."/>
            <person name="Harada T."/>
            <person name="Narita H."/>
            <person name="Hata T."/>
            <person name="Konno Y."/>
            <person name="Tutikane K."/>
            <person name="Fujita N."/>
            <person name="Horinouchi S."/>
            <person name="Hayakawa M."/>
        </authorList>
    </citation>
    <scope>NUCLEOTIDE SEQUENCE [LARGE SCALE GENOMIC DNA]</scope>
    <source>
        <strain evidence="9">ATCC 14538 / DSM 43046 / CBS 188.64 / JCM 3121 / NBRC 102363 / NCIMB 12654 / NRRL B-3342 / UNCC 431</strain>
    </source>
</reference>
<keyword evidence="5 7" id="KW-0472">Membrane</keyword>
<feature type="transmembrane region" description="Helical" evidence="7">
    <location>
        <begin position="178"/>
        <end position="199"/>
    </location>
</feature>
<feature type="transmembrane region" description="Helical" evidence="7">
    <location>
        <begin position="263"/>
        <end position="281"/>
    </location>
</feature>
<dbReference type="Gene3D" id="1.20.1250.20">
    <property type="entry name" value="MFS general substrate transporter like domains"/>
    <property type="match status" value="1"/>
</dbReference>
<feature type="transmembrane region" description="Helical" evidence="7">
    <location>
        <begin position="380"/>
        <end position="401"/>
    </location>
</feature>
<keyword evidence="3 7" id="KW-0812">Transmembrane</keyword>
<feature type="transmembrane region" description="Helical" evidence="7">
    <location>
        <begin position="313"/>
        <end position="337"/>
    </location>
</feature>
<dbReference type="GO" id="GO:0022857">
    <property type="term" value="F:transmembrane transporter activity"/>
    <property type="evidence" value="ECO:0007669"/>
    <property type="project" value="InterPro"/>
</dbReference>
<feature type="region of interest" description="Disordered" evidence="6">
    <location>
        <begin position="404"/>
        <end position="427"/>
    </location>
</feature>
<protein>
    <submittedName>
        <fullName evidence="8">Putative MFS transporter</fullName>
    </submittedName>
</protein>
<evidence type="ECO:0000256" key="5">
    <source>
        <dbReference type="ARBA" id="ARBA00023136"/>
    </source>
</evidence>
<gene>
    <name evidence="8" type="ordered locus">AMIS_42210</name>
</gene>
<evidence type="ECO:0000256" key="7">
    <source>
        <dbReference type="SAM" id="Phobius"/>
    </source>
</evidence>
<name>I0H8V4_ACTM4</name>
<keyword evidence="9" id="KW-1185">Reference proteome</keyword>
<dbReference type="CDD" id="cd06173">
    <property type="entry name" value="MFS_MefA_like"/>
    <property type="match status" value="1"/>
</dbReference>
<dbReference type="Pfam" id="PF07690">
    <property type="entry name" value="MFS_1"/>
    <property type="match status" value="1"/>
</dbReference>
<feature type="transmembrane region" description="Helical" evidence="7">
    <location>
        <begin position="288"/>
        <end position="307"/>
    </location>
</feature>
<feature type="transmembrane region" description="Helical" evidence="7">
    <location>
        <begin position="21"/>
        <end position="43"/>
    </location>
</feature>
<dbReference type="HOGENOM" id="CLU_042273_0_0_11"/>
<evidence type="ECO:0000313" key="9">
    <source>
        <dbReference type="Proteomes" id="UP000007882"/>
    </source>
</evidence>
<dbReference type="InterPro" id="IPR036259">
    <property type="entry name" value="MFS_trans_sf"/>
</dbReference>
<dbReference type="KEGG" id="ams:AMIS_42210"/>
<evidence type="ECO:0000256" key="4">
    <source>
        <dbReference type="ARBA" id="ARBA00022989"/>
    </source>
</evidence>
<dbReference type="SUPFAM" id="SSF103473">
    <property type="entry name" value="MFS general substrate transporter"/>
    <property type="match status" value="1"/>
</dbReference>
<feature type="transmembrane region" description="Helical" evidence="7">
    <location>
        <begin position="349"/>
        <end position="374"/>
    </location>
</feature>
<dbReference type="AlphaFoldDB" id="I0H8V4"/>
<comment type="subcellular location">
    <subcellularLocation>
        <location evidence="1">Cell membrane</location>
        <topology evidence="1">Multi-pass membrane protein</topology>
    </subcellularLocation>
</comment>
<sequence>MYKSWSAPYAPVLRNARVRRLLPGFATSFLGDGMSAIAVAWLAIEIAPPDRHSMWVSLAIAAYTFPGVIGTFALARLLRRRGGAQLVTWDATVRGLSLGAIAIAAATGVLNIWLLVTLLALSSVLHSWGSAGVFTLLAELLPERDHLPANALLSMFIQTGTLIGPLVAGLLIDWQGAGWVIGLDAVTFLVLAASCRFGAPRRPPAQAGQGPSRATGLRVMLADPRLLWLLLLTFGFYALYGPIEVGLPIYVADYQHAPASQLAWYFTAFGAGAVAGGLAAGYMRDWPLGPTVSGIVIGVGVAFLPLGLGAPTIVAVTSLAVAGFIYAPYGSITVALFQRSTTPDSRAQVLAARSTVMIIASQAGVGLGGVLVTTAGVLDAMLFTAAGTIALGILGAATVSLTRHRTETGEDEPQLTSSARRGPGPRS</sequence>
<dbReference type="STRING" id="512565.AMIS_42210"/>
<dbReference type="RefSeq" id="WP_014444335.1">
    <property type="nucleotide sequence ID" value="NC_017093.1"/>
</dbReference>
<proteinExistence type="predicted"/>
<evidence type="ECO:0000313" key="8">
    <source>
        <dbReference type="EMBL" id="BAL89441.1"/>
    </source>
</evidence>
<feature type="transmembrane region" description="Helical" evidence="7">
    <location>
        <begin position="226"/>
        <end position="243"/>
    </location>
</feature>
<dbReference type="PANTHER" id="PTHR23513:SF6">
    <property type="entry name" value="MAJOR FACILITATOR SUPERFAMILY ASSOCIATED DOMAIN-CONTAINING PROTEIN"/>
    <property type="match status" value="1"/>
</dbReference>
<dbReference type="eggNOG" id="COG2814">
    <property type="taxonomic scope" value="Bacteria"/>
</dbReference>
<organism evidence="8 9">
    <name type="scientific">Actinoplanes missouriensis (strain ATCC 14538 / DSM 43046 / CBS 188.64 / JCM 3121 / NBRC 102363 / NCIMB 12654 / NRRL B-3342 / UNCC 431)</name>
    <dbReference type="NCBI Taxonomy" id="512565"/>
    <lineage>
        <taxon>Bacteria</taxon>
        <taxon>Bacillati</taxon>
        <taxon>Actinomycetota</taxon>
        <taxon>Actinomycetes</taxon>
        <taxon>Micromonosporales</taxon>
        <taxon>Micromonosporaceae</taxon>
        <taxon>Actinoplanes</taxon>
    </lineage>
</organism>
<dbReference type="Proteomes" id="UP000007882">
    <property type="component" value="Chromosome"/>
</dbReference>
<dbReference type="PATRIC" id="fig|512565.3.peg.4204"/>
<dbReference type="GO" id="GO:0005886">
    <property type="term" value="C:plasma membrane"/>
    <property type="evidence" value="ECO:0007669"/>
    <property type="project" value="UniProtKB-SubCell"/>
</dbReference>
<keyword evidence="2" id="KW-1003">Cell membrane</keyword>
<evidence type="ECO:0000256" key="2">
    <source>
        <dbReference type="ARBA" id="ARBA00022475"/>
    </source>
</evidence>
<keyword evidence="4 7" id="KW-1133">Transmembrane helix</keyword>
<dbReference type="EMBL" id="AP012319">
    <property type="protein sequence ID" value="BAL89441.1"/>
    <property type="molecule type" value="Genomic_DNA"/>
</dbReference>
<dbReference type="PANTHER" id="PTHR23513">
    <property type="entry name" value="INTEGRAL MEMBRANE EFFLUX PROTEIN-RELATED"/>
    <property type="match status" value="1"/>
</dbReference>
<accession>I0H8V4</accession>
<evidence type="ECO:0000256" key="3">
    <source>
        <dbReference type="ARBA" id="ARBA00022692"/>
    </source>
</evidence>
<evidence type="ECO:0000256" key="1">
    <source>
        <dbReference type="ARBA" id="ARBA00004651"/>
    </source>
</evidence>
<feature type="transmembrane region" description="Helical" evidence="7">
    <location>
        <begin position="87"/>
        <end position="106"/>
    </location>
</feature>
<evidence type="ECO:0000256" key="6">
    <source>
        <dbReference type="SAM" id="MobiDB-lite"/>
    </source>
</evidence>